<gene>
    <name evidence="1" type="ORF">EV195_101727</name>
</gene>
<dbReference type="SUPFAM" id="SSF53756">
    <property type="entry name" value="UDP-Glycosyltransferase/glycogen phosphorylase"/>
    <property type="match status" value="1"/>
</dbReference>
<dbReference type="Gene3D" id="3.40.50.2000">
    <property type="entry name" value="Glycogen Phosphorylase B"/>
    <property type="match status" value="1"/>
</dbReference>
<name>A0A4R2P1Y9_9FLAO</name>
<protein>
    <submittedName>
        <fullName evidence="1">Glycosyltransferase involved in cell wall biosynthesis</fullName>
    </submittedName>
</protein>
<dbReference type="GO" id="GO:0016740">
    <property type="term" value="F:transferase activity"/>
    <property type="evidence" value="ECO:0007669"/>
    <property type="project" value="UniProtKB-KW"/>
</dbReference>
<evidence type="ECO:0000313" key="2">
    <source>
        <dbReference type="Proteomes" id="UP000294564"/>
    </source>
</evidence>
<proteinExistence type="predicted"/>
<keyword evidence="2" id="KW-1185">Reference proteome</keyword>
<dbReference type="AlphaFoldDB" id="A0A4R2P1Y9"/>
<dbReference type="Pfam" id="PF13692">
    <property type="entry name" value="Glyco_trans_1_4"/>
    <property type="match status" value="1"/>
</dbReference>
<comment type="caution">
    <text evidence="1">The sequence shown here is derived from an EMBL/GenBank/DDBJ whole genome shotgun (WGS) entry which is preliminary data.</text>
</comment>
<dbReference type="EMBL" id="SLXM01000001">
    <property type="protein sequence ID" value="TCP28547.1"/>
    <property type="molecule type" value="Genomic_DNA"/>
</dbReference>
<reference evidence="1 2" key="1">
    <citation type="submission" date="2019-03" db="EMBL/GenBank/DDBJ databases">
        <title>Genomic Encyclopedia of Type Strains, Phase IV (KMG-IV): sequencing the most valuable type-strain genomes for metagenomic binning, comparative biology and taxonomic classification.</title>
        <authorList>
            <person name="Goeker M."/>
        </authorList>
    </citation>
    <scope>NUCLEOTIDE SEQUENCE [LARGE SCALE GENOMIC DNA]</scope>
    <source>
        <strain evidence="1 2">DSM 14836</strain>
    </source>
</reference>
<dbReference type="RefSeq" id="WP_243693056.1">
    <property type="nucleotide sequence ID" value="NZ_SLXM01000001.1"/>
</dbReference>
<dbReference type="Proteomes" id="UP000294564">
    <property type="component" value="Unassembled WGS sequence"/>
</dbReference>
<keyword evidence="1" id="KW-0808">Transferase</keyword>
<evidence type="ECO:0000313" key="1">
    <source>
        <dbReference type="EMBL" id="TCP28547.1"/>
    </source>
</evidence>
<organism evidence="1 2">
    <name type="scientific">Tenacibaculum skagerrakense</name>
    <dbReference type="NCBI Taxonomy" id="186571"/>
    <lineage>
        <taxon>Bacteria</taxon>
        <taxon>Pseudomonadati</taxon>
        <taxon>Bacteroidota</taxon>
        <taxon>Flavobacteriia</taxon>
        <taxon>Flavobacteriales</taxon>
        <taxon>Flavobacteriaceae</taxon>
        <taxon>Tenacibaculum</taxon>
    </lineage>
</organism>
<accession>A0A4R2P1Y9</accession>
<sequence>MRKKVLIIGYVWVEPNSSAAGGRMLQLIQSFINTNYQVVFASPAQKGDKAIELSKLGVEEVQIELNSSSFDTYIKELQPEIVLFDRFMMEEQFGWRVAEFCPKALRILDTEDLHFLRKVRHQQLKKGIPFSEEALLKSIDAKREVASILRCDLSLIISSYEVELLTTTFKIDPSLLLYLPFMLDSISNATIDSWLPFSERENFVFIGNYFHQPNIDAVLELKKIWPTIRKKLPQAEVHVYGSYVNQQIQQLHKPEQGFLVKGFAENANEVVSKAKVVLAPIRFGAGIKGKLTEAMLCGTPSVTTIIGAEGMHEDLPWNGFITNSEDDFTDKAVTLYTDENVWETVQENGIAIINSIYNRELLETSFIDRINELILDLENHRTNNFLGSLLQHQTLQSTKYMSKWIEEKNKKETD</sequence>